<proteinExistence type="predicted"/>
<protein>
    <recommendedName>
        <fullName evidence="3">DUF2795 domain-containing protein</fullName>
    </recommendedName>
</protein>
<keyword evidence="2" id="KW-1185">Reference proteome</keyword>
<organism evidence="1 2">
    <name type="scientific">Actinacidiphila rubida</name>
    <dbReference type="NCBI Taxonomy" id="310780"/>
    <lineage>
        <taxon>Bacteria</taxon>
        <taxon>Bacillati</taxon>
        <taxon>Actinomycetota</taxon>
        <taxon>Actinomycetes</taxon>
        <taxon>Kitasatosporales</taxon>
        <taxon>Streptomycetaceae</taxon>
        <taxon>Actinacidiphila</taxon>
    </lineage>
</organism>
<evidence type="ECO:0000313" key="2">
    <source>
        <dbReference type="Proteomes" id="UP000181951"/>
    </source>
</evidence>
<dbReference type="Pfam" id="PF11387">
    <property type="entry name" value="DUF2795"/>
    <property type="match status" value="1"/>
</dbReference>
<dbReference type="STRING" id="310780.SAMN05216267_1016128"/>
<dbReference type="InterPro" id="IPR021527">
    <property type="entry name" value="DUF2795"/>
</dbReference>
<dbReference type="RefSeq" id="WP_069463906.1">
    <property type="nucleotide sequence ID" value="NZ_FODD01000016.1"/>
</dbReference>
<reference evidence="1 2" key="1">
    <citation type="submission" date="2016-10" db="EMBL/GenBank/DDBJ databases">
        <authorList>
            <person name="de Groot N.N."/>
        </authorList>
    </citation>
    <scope>NUCLEOTIDE SEQUENCE [LARGE SCALE GENOMIC DNA]</scope>
    <source>
        <strain evidence="1 2">CGMCC 4.2026</strain>
    </source>
</reference>
<dbReference type="Proteomes" id="UP000181951">
    <property type="component" value="Unassembled WGS sequence"/>
</dbReference>
<dbReference type="EMBL" id="FODD01000016">
    <property type="protein sequence ID" value="SEO06829.1"/>
    <property type="molecule type" value="Genomic_DNA"/>
</dbReference>
<accession>A0A1H8LNY5</accession>
<sequence>MTDQGSNKTGFVRDDEFKREMQDALRASRAVRSEEPLEPQSVDYELVSGQVAVPSPAAPSGMTAEDVIVRSDLARHLEPSIFPARRSALLGSLHRNMAPDGLLDRVSELPSGDEYRNVQAVVQAMGFGVEENPERPG</sequence>
<dbReference type="AlphaFoldDB" id="A0A1H8LNY5"/>
<name>A0A1H8LNY5_9ACTN</name>
<dbReference type="OrthoDB" id="5519961at2"/>
<evidence type="ECO:0000313" key="1">
    <source>
        <dbReference type="EMBL" id="SEO06829.1"/>
    </source>
</evidence>
<gene>
    <name evidence="1" type="ORF">SAMN05216267_1016128</name>
</gene>
<evidence type="ECO:0008006" key="3">
    <source>
        <dbReference type="Google" id="ProtNLM"/>
    </source>
</evidence>